<evidence type="ECO:0000259" key="2">
    <source>
        <dbReference type="Pfam" id="PF00582"/>
    </source>
</evidence>
<organism evidence="3 4">
    <name type="scientific">Cyclobacterium qasimii M12-11B</name>
    <dbReference type="NCBI Taxonomy" id="641524"/>
    <lineage>
        <taxon>Bacteria</taxon>
        <taxon>Pseudomonadati</taxon>
        <taxon>Bacteroidota</taxon>
        <taxon>Cytophagia</taxon>
        <taxon>Cytophagales</taxon>
        <taxon>Cyclobacteriaceae</taxon>
        <taxon>Cyclobacterium</taxon>
    </lineage>
</organism>
<proteinExistence type="inferred from homology"/>
<comment type="similarity">
    <text evidence="1">Belongs to the universal stress protein A family.</text>
</comment>
<reference evidence="3 4" key="1">
    <citation type="journal article" date="2013" name="Genome Announc.">
        <title>Draft Genome Sequence of Cyclobacterium qasimii Strain M12-11BT, Isolated from Arctic Marine Sediment.</title>
        <authorList>
            <person name="Shivaji S."/>
            <person name="Ara S."/>
            <person name="Singh A."/>
            <person name="Kumar Pinnaka A."/>
        </authorList>
    </citation>
    <scope>NUCLEOTIDE SEQUENCE [LARGE SCALE GENOMIC DNA]</scope>
    <source>
        <strain evidence="3 4">M12-11B</strain>
    </source>
</reference>
<accession>S7WUV7</accession>
<dbReference type="InterPro" id="IPR006016">
    <property type="entry name" value="UspA"/>
</dbReference>
<dbReference type="CDD" id="cd00293">
    <property type="entry name" value="USP-like"/>
    <property type="match status" value="1"/>
</dbReference>
<dbReference type="InterPro" id="IPR014729">
    <property type="entry name" value="Rossmann-like_a/b/a_fold"/>
</dbReference>
<dbReference type="EMBL" id="ATNM01000036">
    <property type="protein sequence ID" value="EPR70529.1"/>
    <property type="molecule type" value="Genomic_DNA"/>
</dbReference>
<dbReference type="SUPFAM" id="SSF52402">
    <property type="entry name" value="Adenine nucleotide alpha hydrolases-like"/>
    <property type="match status" value="1"/>
</dbReference>
<evidence type="ECO:0000256" key="1">
    <source>
        <dbReference type="ARBA" id="ARBA00008791"/>
    </source>
</evidence>
<dbReference type="STRING" id="641524.ADICYQ_0953"/>
<evidence type="ECO:0000313" key="4">
    <source>
        <dbReference type="Proteomes" id="UP000014974"/>
    </source>
</evidence>
<evidence type="ECO:0000313" key="3">
    <source>
        <dbReference type="EMBL" id="EPR70529.1"/>
    </source>
</evidence>
<dbReference type="Pfam" id="PF00582">
    <property type="entry name" value="Usp"/>
    <property type="match status" value="1"/>
</dbReference>
<protein>
    <submittedName>
        <fullName evidence="3">Universal stress protein family protein</fullName>
    </submittedName>
</protein>
<dbReference type="Gene3D" id="3.40.50.620">
    <property type="entry name" value="HUPs"/>
    <property type="match status" value="1"/>
</dbReference>
<name>S7WUV7_9BACT</name>
<feature type="domain" description="UspA" evidence="2">
    <location>
        <begin position="4"/>
        <end position="141"/>
    </location>
</feature>
<dbReference type="PANTHER" id="PTHR46268">
    <property type="entry name" value="STRESS RESPONSE PROTEIN NHAX"/>
    <property type="match status" value="1"/>
</dbReference>
<gene>
    <name evidence="3" type="ORF">ADICYQ_0953</name>
</gene>
<comment type="caution">
    <text evidence="3">The sequence shown here is derived from an EMBL/GenBank/DDBJ whole genome shotgun (WGS) entry which is preliminary data.</text>
</comment>
<sequence>MYQIKKIIVCLDQSEMDKTLVKFATFIAKSNQSKKIYFTNIIRNLSIPKDVLAEFPNLIDNMVEERKSQMKQVVKENLDPDLNISTAFIVREGQLSKKILKLASEKSADLILVGKKTSINGSGVITQRLARRASCSLLIVPENSVPKIKKYLSRVIFRIIPKTPWRKPLK</sequence>
<dbReference type="Proteomes" id="UP000014974">
    <property type="component" value="Unassembled WGS sequence"/>
</dbReference>
<dbReference type="AlphaFoldDB" id="S7WUV7"/>
<dbReference type="PANTHER" id="PTHR46268:SF6">
    <property type="entry name" value="UNIVERSAL STRESS PROTEIN UP12"/>
    <property type="match status" value="1"/>
</dbReference>
<dbReference type="eggNOG" id="COG0589">
    <property type="taxonomic scope" value="Bacteria"/>
</dbReference>